<accession>A0A8V5GSS8</accession>
<reference evidence="2" key="2">
    <citation type="submission" date="2025-08" db="UniProtKB">
        <authorList>
            <consortium name="Ensembl"/>
        </authorList>
    </citation>
    <scope>IDENTIFICATION</scope>
</reference>
<dbReference type="PANTHER" id="PTHR22698">
    <property type="entry name" value="PDZ DOMAIN-CONTAINING PROTEIN 9"/>
    <property type="match status" value="1"/>
</dbReference>
<dbReference type="PROSITE" id="PS50106">
    <property type="entry name" value="PDZ"/>
    <property type="match status" value="1"/>
</dbReference>
<dbReference type="AlphaFoldDB" id="A0A8C6JZ28"/>
<dbReference type="PANTHER" id="PTHR22698:SF1">
    <property type="entry name" value="PDZ DOMAIN-CONTAINING PROTEIN 9"/>
    <property type="match status" value="1"/>
</dbReference>
<dbReference type="Proteomes" id="UP000694405">
    <property type="component" value="Chromosome 8"/>
</dbReference>
<dbReference type="InterPro" id="IPR036034">
    <property type="entry name" value="PDZ_sf"/>
</dbReference>
<dbReference type="Ensembl" id="ENSMUNT00000022761.2">
    <property type="protein sequence ID" value="ENSMUNP00000019864.2"/>
    <property type="gene ID" value="ENSMUNG00000015154.2"/>
</dbReference>
<accession>A0A8C6JZ28</accession>
<protein>
    <submittedName>
        <fullName evidence="2">Uncharacterized protein</fullName>
    </submittedName>
</protein>
<reference evidence="2" key="3">
    <citation type="submission" date="2025-09" db="UniProtKB">
        <authorList>
            <consortium name="Ensembl"/>
        </authorList>
    </citation>
    <scope>IDENTIFICATION</scope>
</reference>
<dbReference type="Pfam" id="PF13180">
    <property type="entry name" value="PDZ_2"/>
    <property type="match status" value="1"/>
</dbReference>
<organism evidence="2 3">
    <name type="scientific">Melopsittacus undulatus</name>
    <name type="common">Budgerigar</name>
    <name type="synonym">Psittacus undulatus</name>
    <dbReference type="NCBI Taxonomy" id="13146"/>
    <lineage>
        <taxon>Eukaryota</taxon>
        <taxon>Metazoa</taxon>
        <taxon>Chordata</taxon>
        <taxon>Craniata</taxon>
        <taxon>Vertebrata</taxon>
        <taxon>Euteleostomi</taxon>
        <taxon>Archelosauria</taxon>
        <taxon>Archosauria</taxon>
        <taxon>Dinosauria</taxon>
        <taxon>Saurischia</taxon>
        <taxon>Theropoda</taxon>
        <taxon>Coelurosauria</taxon>
        <taxon>Aves</taxon>
        <taxon>Neognathae</taxon>
        <taxon>Neoaves</taxon>
        <taxon>Telluraves</taxon>
        <taxon>Australaves</taxon>
        <taxon>Psittaciformes</taxon>
        <taxon>Psittaculidae</taxon>
        <taxon>Melopsittacus</taxon>
    </lineage>
</organism>
<dbReference type="Gene3D" id="2.30.42.10">
    <property type="match status" value="1"/>
</dbReference>
<keyword evidence="3" id="KW-1185">Reference proteome</keyword>
<feature type="region of interest" description="Disordered" evidence="1">
    <location>
        <begin position="226"/>
        <end position="251"/>
    </location>
</feature>
<reference evidence="2" key="1">
    <citation type="submission" date="2020-03" db="EMBL/GenBank/DDBJ databases">
        <title>Melopsittacus undulatus (budgerigar) genome, bMelUnd1, maternal haplotype with Z.</title>
        <authorList>
            <person name="Gedman G."/>
            <person name="Mountcastle J."/>
            <person name="Haase B."/>
            <person name="Formenti G."/>
            <person name="Wright T."/>
            <person name="Apodaca J."/>
            <person name="Pelan S."/>
            <person name="Chow W."/>
            <person name="Rhie A."/>
            <person name="Howe K."/>
            <person name="Fedrigo O."/>
            <person name="Jarvis E.D."/>
        </authorList>
    </citation>
    <scope>NUCLEOTIDE SEQUENCE [LARGE SCALE GENOMIC DNA]</scope>
</reference>
<evidence type="ECO:0000313" key="2">
    <source>
        <dbReference type="Ensembl" id="ENSMUNP00000019864.2"/>
    </source>
</evidence>
<name>A0A8C6JZ28_MELUD</name>
<dbReference type="SMART" id="SM00228">
    <property type="entry name" value="PDZ"/>
    <property type="match status" value="1"/>
</dbReference>
<proteinExistence type="predicted"/>
<dbReference type="InterPro" id="IPR039179">
    <property type="entry name" value="PDZD9"/>
</dbReference>
<sequence length="251" mass="28045">MRDLTVCTVKTGSNTYSNISLTLLNYITLSTSKMFLSLFKGQVPSLESIFQCRLVAVLKATIRMGKHGLGLIVIQNGPYLQITSIVEKSSAANNGKLKPGDVLIQIGHATILGWTLRQLRQLLQNIPIGTTLQIRVYRDFVEVPQDWQSAIELIPEVKLPVVSVDENNNKHVIYKSPQSYYCEFTPKLQSMHKIWQVPDTDQRLGVGTDRVCDAVLHNDVEASYNPEFGRSGIRPPSYQATENYETSSSSS</sequence>
<evidence type="ECO:0000256" key="1">
    <source>
        <dbReference type="SAM" id="MobiDB-lite"/>
    </source>
</evidence>
<feature type="compositionally biased region" description="Polar residues" evidence="1">
    <location>
        <begin position="238"/>
        <end position="251"/>
    </location>
</feature>
<dbReference type="InterPro" id="IPR001478">
    <property type="entry name" value="PDZ"/>
</dbReference>
<evidence type="ECO:0000313" key="3">
    <source>
        <dbReference type="Proteomes" id="UP000694405"/>
    </source>
</evidence>
<dbReference type="SUPFAM" id="SSF50156">
    <property type="entry name" value="PDZ domain-like"/>
    <property type="match status" value="1"/>
</dbReference>